<organism evidence="1 2">
    <name type="scientific">[Emmonsia] crescens</name>
    <dbReference type="NCBI Taxonomy" id="73230"/>
    <lineage>
        <taxon>Eukaryota</taxon>
        <taxon>Fungi</taxon>
        <taxon>Dikarya</taxon>
        <taxon>Ascomycota</taxon>
        <taxon>Pezizomycotina</taxon>
        <taxon>Eurotiomycetes</taxon>
        <taxon>Eurotiomycetidae</taxon>
        <taxon>Onygenales</taxon>
        <taxon>Ajellomycetaceae</taxon>
        <taxon>Emergomyces</taxon>
    </lineage>
</organism>
<dbReference type="Proteomes" id="UP000034164">
    <property type="component" value="Unassembled WGS sequence"/>
</dbReference>
<evidence type="ECO:0000313" key="1">
    <source>
        <dbReference type="EMBL" id="KKZ58261.1"/>
    </source>
</evidence>
<comment type="caution">
    <text evidence="1">The sequence shown here is derived from an EMBL/GenBank/DDBJ whole genome shotgun (WGS) entry which is preliminary data.</text>
</comment>
<feature type="non-terminal residue" evidence="1">
    <location>
        <position position="1"/>
    </location>
</feature>
<gene>
    <name evidence="1" type="ORF">EMCG_05525</name>
</gene>
<dbReference type="EMBL" id="LCZI01001718">
    <property type="protein sequence ID" value="KKZ58261.1"/>
    <property type="molecule type" value="Genomic_DNA"/>
</dbReference>
<reference evidence="2" key="1">
    <citation type="journal article" date="2015" name="PLoS Genet.">
        <title>The dynamic genome and transcriptome of the human fungal pathogen Blastomyces and close relative Emmonsia.</title>
        <authorList>
            <person name="Munoz J.F."/>
            <person name="Gauthier G.M."/>
            <person name="Desjardins C.A."/>
            <person name="Gallo J.E."/>
            <person name="Holder J."/>
            <person name="Sullivan T.D."/>
            <person name="Marty A.J."/>
            <person name="Carmen J.C."/>
            <person name="Chen Z."/>
            <person name="Ding L."/>
            <person name="Gujja S."/>
            <person name="Magrini V."/>
            <person name="Misas E."/>
            <person name="Mitreva M."/>
            <person name="Priest M."/>
            <person name="Saif S."/>
            <person name="Whiston E.A."/>
            <person name="Young S."/>
            <person name="Zeng Q."/>
            <person name="Goldman W.E."/>
            <person name="Mardis E.R."/>
            <person name="Taylor J.W."/>
            <person name="McEwen J.G."/>
            <person name="Clay O.K."/>
            <person name="Klein B.S."/>
            <person name="Cuomo C.A."/>
        </authorList>
    </citation>
    <scope>NUCLEOTIDE SEQUENCE [LARGE SCALE GENOMIC DNA]</scope>
    <source>
        <strain evidence="2">UAMH 3008</strain>
    </source>
</reference>
<dbReference type="AlphaFoldDB" id="A0A0G2J5X7"/>
<accession>A0A0G2J5X7</accession>
<protein>
    <submittedName>
        <fullName evidence="1">Uncharacterized protein</fullName>
    </submittedName>
</protein>
<dbReference type="VEuPathDB" id="FungiDB:EMCG_05525"/>
<name>A0A0G2J5X7_9EURO</name>
<proteinExistence type="predicted"/>
<sequence length="51" mass="6238">VSEIEILKKRKKEEIDRHKVDEVKNLQKIADELYKQCMYEENEEILLILHL</sequence>
<evidence type="ECO:0000313" key="2">
    <source>
        <dbReference type="Proteomes" id="UP000034164"/>
    </source>
</evidence>